<protein>
    <submittedName>
        <fullName evidence="1">Uncharacterized protein</fullName>
    </submittedName>
</protein>
<evidence type="ECO:0000313" key="1">
    <source>
        <dbReference type="EMBL" id="QHU26736.1"/>
    </source>
</evidence>
<reference evidence="1" key="1">
    <citation type="journal article" date="2020" name="Nature">
        <title>Giant virus diversity and host interactions through global metagenomics.</title>
        <authorList>
            <person name="Schulz F."/>
            <person name="Roux S."/>
            <person name="Paez-Espino D."/>
            <person name="Jungbluth S."/>
            <person name="Walsh D.A."/>
            <person name="Denef V.J."/>
            <person name="McMahon K.D."/>
            <person name="Konstantinidis K.T."/>
            <person name="Eloe-Fadrosh E.A."/>
            <person name="Kyrpides N.C."/>
            <person name="Woyke T."/>
        </authorList>
    </citation>
    <scope>NUCLEOTIDE SEQUENCE</scope>
    <source>
        <strain evidence="1">GVMAG-M-3300027759-42</strain>
    </source>
</reference>
<proteinExistence type="predicted"/>
<dbReference type="EMBL" id="MN740444">
    <property type="protein sequence ID" value="QHU26736.1"/>
    <property type="molecule type" value="Genomic_DNA"/>
</dbReference>
<sequence>MDLQNRDDKILGVPIGVYYGQNERVDELNNRMGTRHFPDSPLQPNFDPRSLPTKYSKFPIINRRKTMNEPVVPYLDYNQTVNFNPGTHRAPPSGFLNNIDTETILRNQAFALQRGGEQGVYIPSSQSELYNLHIPKGSQNEEQPHPDLFKKTILDQRPHPNLQGNVIGRERFFNHTRTQLRGLDN</sequence>
<dbReference type="AlphaFoldDB" id="A0A6C0L713"/>
<accession>A0A6C0L713</accession>
<organism evidence="1">
    <name type="scientific">viral metagenome</name>
    <dbReference type="NCBI Taxonomy" id="1070528"/>
    <lineage>
        <taxon>unclassified sequences</taxon>
        <taxon>metagenomes</taxon>
        <taxon>organismal metagenomes</taxon>
    </lineage>
</organism>
<name>A0A6C0L713_9ZZZZ</name>